<reference evidence="2" key="1">
    <citation type="submission" date="2022-01" db="EMBL/GenBank/DDBJ databases">
        <title>Comparative genomics reveals a dynamic genome evolution in the ectomycorrhizal milk-cap (Lactarius) mushrooms.</title>
        <authorList>
            <consortium name="DOE Joint Genome Institute"/>
            <person name="Lebreton A."/>
            <person name="Tang N."/>
            <person name="Kuo A."/>
            <person name="LaButti K."/>
            <person name="Drula E."/>
            <person name="Barry K."/>
            <person name="Clum A."/>
            <person name="Lipzen A."/>
            <person name="Mousain D."/>
            <person name="Ng V."/>
            <person name="Wang R."/>
            <person name="Wang X."/>
            <person name="Dai Y."/>
            <person name="Henrissat B."/>
            <person name="Grigoriev I.V."/>
            <person name="Guerin-Laguette A."/>
            <person name="Yu F."/>
            <person name="Martin F.M."/>
        </authorList>
    </citation>
    <scope>NUCLEOTIDE SEQUENCE</scope>
    <source>
        <strain evidence="2">QP</strain>
    </source>
</reference>
<gene>
    <name evidence="2" type="ORF">EDB92DRAFT_1859197</name>
</gene>
<dbReference type="Proteomes" id="UP001201163">
    <property type="component" value="Unassembled WGS sequence"/>
</dbReference>
<dbReference type="AlphaFoldDB" id="A0AAD4LHR9"/>
<evidence type="ECO:0000313" key="3">
    <source>
        <dbReference type="Proteomes" id="UP001201163"/>
    </source>
</evidence>
<accession>A0AAD4LHR9</accession>
<name>A0AAD4LHR9_9AGAM</name>
<evidence type="ECO:0000313" key="2">
    <source>
        <dbReference type="EMBL" id="KAH8991958.1"/>
    </source>
</evidence>
<organism evidence="2 3">
    <name type="scientific">Lactarius akahatsu</name>
    <dbReference type="NCBI Taxonomy" id="416441"/>
    <lineage>
        <taxon>Eukaryota</taxon>
        <taxon>Fungi</taxon>
        <taxon>Dikarya</taxon>
        <taxon>Basidiomycota</taxon>
        <taxon>Agaricomycotina</taxon>
        <taxon>Agaricomycetes</taxon>
        <taxon>Russulales</taxon>
        <taxon>Russulaceae</taxon>
        <taxon>Lactarius</taxon>
    </lineage>
</organism>
<comment type="caution">
    <text evidence="2">The sequence shown here is derived from an EMBL/GenBank/DDBJ whole genome shotgun (WGS) entry which is preliminary data.</text>
</comment>
<protein>
    <submittedName>
        <fullName evidence="2">Uncharacterized protein</fullName>
    </submittedName>
</protein>
<keyword evidence="3" id="KW-1185">Reference proteome</keyword>
<feature type="region of interest" description="Disordered" evidence="1">
    <location>
        <begin position="192"/>
        <end position="230"/>
    </location>
</feature>
<dbReference type="EMBL" id="JAKELL010000024">
    <property type="protein sequence ID" value="KAH8991958.1"/>
    <property type="molecule type" value="Genomic_DNA"/>
</dbReference>
<evidence type="ECO:0000256" key="1">
    <source>
        <dbReference type="SAM" id="MobiDB-lite"/>
    </source>
</evidence>
<proteinExistence type="predicted"/>
<sequence length="514" mass="56567">MSHPLTRPISIEDENQRGIEVIISATAELDPSTIGPASIDGFDSNVLLTRAERCQSRSLHKPHLERDRGYAGQWDVSSFDPQLHISENVIAGGLSESVFCREGISYAHNSVDTGLSTHCHPTLSGSLGASSTGSGGTFAHHVQLPAGLAATVPTASLSLDPVLIKDLETPGISGLSWLHSHDGHEIDSNYLSSAEASPRSTVHDEQSLGGAHQDPGHNIPLTPPTFSEQQRVSPPLFDVEQLLWDLTNLTTPVPPMQAPPLRNHRYLASVELLQNRPLMCALRRDWLRIDLLEREWLNGADLVFDCDTALVFSRLCLLPSDSRSLKDRLSSLSWKYTRLAVVFKLYGDGVSGVQYSQTESGQEDLSARVIRSFEKLRRDIAIAEACGEKRPQTDLQMNFARSDEHAATVARTLGDIAETQSQWGSWDDRLWLRADEQEEESYLASVDGMNAFAASGILSQISLHDFLALSSDQRFQLAQRIPLAEGMIERFNEAIAQRREGFNIDVGSEDGDVV</sequence>